<sequence>MHIRSTLSALCALALAASLAPSAAASSLDPLSSVAEVGSSAIKSAFRPAPKVVRYETTTESGTRAPVTATLYDRDNAKGLVVIAPGTRGMADHCAPSKNTSLTSSDSGTSFSVDYERPMAHMLLDAGYRVIVTDYVGLGTPGTHTYLNRVDQGHAVIDAARYAAHDGEKVAFWGYSQGGGASAAAAELVADYAPELNVVAAFVGAPPADPLAVLEQSRGTLITPVAGFAAVSYSSTYPDFREALYAELNAEGVRTLDALSKACILDAVRIAPKEFKAYTKRGVNLAELAHDNPVLRARLDQNKLGRVPTKVPTLVLTNPDDDMVPAPQAVQLARDYCTLGSPVEYRSVSIPGTRSTPLDSGSSTTPFANLAGAGHALPIVLETAHVITWLDERFDPHAPAFTPNCNIPDNTSINTASNYQYTGPVADAILFGIFAVLSAVGLGTWLVGSGLPNPALVWAHQIR</sequence>
<proteinExistence type="predicted"/>
<reference evidence="3 4" key="1">
    <citation type="submission" date="2021-01" db="EMBL/GenBank/DDBJ databases">
        <title>Identification and Characterization of Corynebacterium sp.</title>
        <authorList>
            <person name="Luo Q."/>
            <person name="Qu P."/>
            <person name="Chen Q."/>
        </authorList>
    </citation>
    <scope>NUCLEOTIDE SEQUENCE [LARGE SCALE GENOMIC DNA]</scope>
    <source>
        <strain evidence="3 4">MC-18</strain>
    </source>
</reference>
<dbReference type="Gene3D" id="3.40.50.1820">
    <property type="entry name" value="alpha/beta hydrolase"/>
    <property type="match status" value="2"/>
</dbReference>
<feature type="chain" id="PRO_5043913335" evidence="2">
    <location>
        <begin position="26"/>
        <end position="463"/>
    </location>
</feature>
<dbReference type="Proteomes" id="UP001205920">
    <property type="component" value="Unassembled WGS sequence"/>
</dbReference>
<feature type="signal peptide" evidence="2">
    <location>
        <begin position="1"/>
        <end position="25"/>
    </location>
</feature>
<keyword evidence="3" id="KW-0378">Hydrolase</keyword>
<organism evidence="3 4">
    <name type="scientific">Corynebacterium lipophilum</name>
    <dbReference type="NCBI Taxonomy" id="2804918"/>
    <lineage>
        <taxon>Bacteria</taxon>
        <taxon>Bacillati</taxon>
        <taxon>Actinomycetota</taxon>
        <taxon>Actinomycetes</taxon>
        <taxon>Mycobacteriales</taxon>
        <taxon>Corynebacteriaceae</taxon>
        <taxon>Corynebacterium</taxon>
    </lineage>
</organism>
<dbReference type="Pfam" id="PF03583">
    <property type="entry name" value="LIP"/>
    <property type="match status" value="1"/>
</dbReference>
<keyword evidence="2" id="KW-0732">Signal</keyword>
<dbReference type="InterPro" id="IPR005152">
    <property type="entry name" value="Lipase_secreted"/>
</dbReference>
<dbReference type="PANTHER" id="PTHR34853:SF1">
    <property type="entry name" value="LIPASE 5"/>
    <property type="match status" value="1"/>
</dbReference>
<gene>
    <name evidence="3" type="ORF">JMN37_06805</name>
</gene>
<dbReference type="InterPro" id="IPR029058">
    <property type="entry name" value="AB_hydrolase_fold"/>
</dbReference>
<dbReference type="EMBL" id="JAEUWV010000008">
    <property type="protein sequence ID" value="MCO6394685.1"/>
    <property type="molecule type" value="Genomic_DNA"/>
</dbReference>
<feature type="transmembrane region" description="Helical" evidence="1">
    <location>
        <begin position="428"/>
        <end position="448"/>
    </location>
</feature>
<dbReference type="GO" id="GO:0004806">
    <property type="term" value="F:triacylglycerol lipase activity"/>
    <property type="evidence" value="ECO:0007669"/>
    <property type="project" value="InterPro"/>
</dbReference>
<name>A0AAW5HXT7_9CORY</name>
<keyword evidence="1" id="KW-0812">Transmembrane</keyword>
<evidence type="ECO:0000313" key="4">
    <source>
        <dbReference type="Proteomes" id="UP001205920"/>
    </source>
</evidence>
<evidence type="ECO:0000313" key="3">
    <source>
        <dbReference type="EMBL" id="MCO6394685.1"/>
    </source>
</evidence>
<evidence type="ECO:0000256" key="1">
    <source>
        <dbReference type="SAM" id="Phobius"/>
    </source>
</evidence>
<keyword evidence="4" id="KW-1185">Reference proteome</keyword>
<dbReference type="GO" id="GO:0016042">
    <property type="term" value="P:lipid catabolic process"/>
    <property type="evidence" value="ECO:0007669"/>
    <property type="project" value="InterPro"/>
</dbReference>
<dbReference type="SUPFAM" id="SSF53474">
    <property type="entry name" value="alpha/beta-Hydrolases"/>
    <property type="match status" value="1"/>
</dbReference>
<dbReference type="AlphaFoldDB" id="A0AAW5HXT7"/>
<comment type="caution">
    <text evidence="3">The sequence shown here is derived from an EMBL/GenBank/DDBJ whole genome shotgun (WGS) entry which is preliminary data.</text>
</comment>
<keyword evidence="1" id="KW-1133">Transmembrane helix</keyword>
<keyword evidence="1" id="KW-0472">Membrane</keyword>
<evidence type="ECO:0000256" key="2">
    <source>
        <dbReference type="SAM" id="SignalP"/>
    </source>
</evidence>
<protein>
    <submittedName>
        <fullName evidence="3">Alpha/beta fold hydrolase</fullName>
    </submittedName>
</protein>
<accession>A0AAW5HXT7</accession>
<dbReference type="RefSeq" id="WP_252931440.1">
    <property type="nucleotide sequence ID" value="NZ_JAEUWV010000008.1"/>
</dbReference>
<dbReference type="PANTHER" id="PTHR34853">
    <property type="match status" value="1"/>
</dbReference>